<protein>
    <recommendedName>
        <fullName evidence="4">Transmembrane protein</fullName>
    </recommendedName>
</protein>
<feature type="transmembrane region" description="Helical" evidence="1">
    <location>
        <begin position="520"/>
        <end position="541"/>
    </location>
</feature>
<comment type="caution">
    <text evidence="2">The sequence shown here is derived from an EMBL/GenBank/DDBJ whole genome shotgun (WGS) entry which is preliminary data.</text>
</comment>
<dbReference type="EMBL" id="JAHDYR010000016">
    <property type="protein sequence ID" value="KAG9394268.1"/>
    <property type="molecule type" value="Genomic_DNA"/>
</dbReference>
<feature type="transmembrane region" description="Helical" evidence="1">
    <location>
        <begin position="471"/>
        <end position="500"/>
    </location>
</feature>
<keyword evidence="3" id="KW-1185">Reference proteome</keyword>
<keyword evidence="1" id="KW-0812">Transmembrane</keyword>
<organism evidence="2 3">
    <name type="scientific">Carpediemonas membranifera</name>
    <dbReference type="NCBI Taxonomy" id="201153"/>
    <lineage>
        <taxon>Eukaryota</taxon>
        <taxon>Metamonada</taxon>
        <taxon>Carpediemonas-like organisms</taxon>
        <taxon>Carpediemonas</taxon>
    </lineage>
</organism>
<evidence type="ECO:0000256" key="1">
    <source>
        <dbReference type="SAM" id="Phobius"/>
    </source>
</evidence>
<proteinExistence type="predicted"/>
<evidence type="ECO:0000313" key="3">
    <source>
        <dbReference type="Proteomes" id="UP000717585"/>
    </source>
</evidence>
<keyword evidence="1" id="KW-0472">Membrane</keyword>
<sequence length="635" mass="70818">MGEQKAITKKLLGISKLLYPQYVAFYCVITCLVVIDLYLSATFFLEPYFSLFAGRQPYTKPFVPDFQFKPPHLSLQLVTTCGLSNSDHLDVFVSLLSNKTDGSCPSGFNDLETVPHPFLDGAVASCGLTQARSLNFIHFNPQYDGLDSSSYHGPRMRSTVMNSFEITLPDDIRQFQPDDAGLTVAIDLRLIDSDPCTTVSDCDDFLNSIIDSTQSTGNSFSVDTSSLACVSDPHSPAPLGCSVAVITGDPEVCQSSSSYIYQMFHIGEKYDGECAYTLAYEMYPEIPLILGGATAVWSWGGICFTSLLLVNVFLKFYYFRRLHLNFVSQYYFNKPPFNMKAGYSYVIKIYVTGDRFSKSEGVFRLYQGSKTIFEHDLSVEFEEEDRDGSGVDTICIRLAYKADADYATVAPSVSWDEDFHAAGNSSVMGEQMTCRRQFPWGIKNAMNIVCLPLYMPLLLFPKRARRLFSSVVAYLYLCLFLGATHCTYLLPLIFGVLAYVKVIPQLNFLFWHKGYESPPMVIAFYTLFVVNLVLPTCMGCLPISHRRNRGKSDFVGRLTFAQKQLKRLGGVPEAFIISAPPSAAVLNEYSNGSGLQGDYHRMRRVSLNEGMCMNELYQMDEGVVSIGPRIAGGSV</sequence>
<dbReference type="AlphaFoldDB" id="A0A8J6E251"/>
<keyword evidence="1" id="KW-1133">Transmembrane helix</keyword>
<accession>A0A8J6E251</accession>
<feature type="transmembrane region" description="Helical" evidence="1">
    <location>
        <begin position="21"/>
        <end position="45"/>
    </location>
</feature>
<name>A0A8J6E251_9EUKA</name>
<dbReference type="Proteomes" id="UP000717585">
    <property type="component" value="Unassembled WGS sequence"/>
</dbReference>
<evidence type="ECO:0000313" key="2">
    <source>
        <dbReference type="EMBL" id="KAG9394268.1"/>
    </source>
</evidence>
<gene>
    <name evidence="2" type="ORF">J8273_4370</name>
</gene>
<feature type="transmembrane region" description="Helical" evidence="1">
    <location>
        <begin position="296"/>
        <end position="318"/>
    </location>
</feature>
<reference evidence="2" key="1">
    <citation type="submission" date="2021-05" db="EMBL/GenBank/DDBJ databases">
        <title>A free-living protist that lacks canonical eukaryotic 1 DNA replication and segregation systems.</title>
        <authorList>
            <person name="Salas-Leiva D.E."/>
            <person name="Tromer E.C."/>
            <person name="Curtis B.A."/>
            <person name="Jerlstrom-Hultqvist J."/>
            <person name="Kolisko M."/>
            <person name="Yi Z."/>
            <person name="Salas-Leiva J.S."/>
            <person name="Gallot-Lavallee L."/>
            <person name="Kops G.J.P.L."/>
            <person name="Archibald J.M."/>
            <person name="Simpson A.G.B."/>
            <person name="Roger A.J."/>
        </authorList>
    </citation>
    <scope>NUCLEOTIDE SEQUENCE</scope>
    <source>
        <strain evidence="2">BICM</strain>
    </source>
</reference>
<evidence type="ECO:0008006" key="4">
    <source>
        <dbReference type="Google" id="ProtNLM"/>
    </source>
</evidence>